<feature type="signal peptide" evidence="1">
    <location>
        <begin position="1"/>
        <end position="19"/>
    </location>
</feature>
<feature type="chain" id="PRO_5001535375" description="EGF-like domain-containing protein" evidence="1">
    <location>
        <begin position="20"/>
        <end position="6747"/>
    </location>
</feature>
<dbReference type="GeneID" id="20079570"/>
<sequence length="6747" mass="714695">MRPLPLLVLVAAWAKHAASSALEFLPVDPYLACTEDTAKSLSNIQLAPTVAATTPIYVMITAQHGSFRVGSLDGPWNRSRLLCDLNTAPVPAATASLTAPPHVHLLLFEAALSTANDIFRSMEYLPDANYNFDWAAGATLPWPLCLHPQQSLESIRVSAIESALLSSLPLPSCSSIQNNRTPPWDIGAATLDWPVSVAAVNDPPTLNGVPTSLTLTYTSDSMSCARFPPDIVVADIDVDEVPGGGQLSIVLDITSLDAAASSSVQMAIDRTFAVGKLVAVVDAATRSGTCRTNATHVESASVQLRGSISALNDFLPHVLVCGSANATLHMTVSDSGGCGQPGPATVAASFAVVASPPPVQSTAANHVFDTPLAPLIVPDATLATPFMPRWLSSTPFTIQTTRAGSVGFSVPRQTDALAVETLAFEQTLTIARTPSRRHVVQVGVPFAKEVQHIAIVATAPTAVDEAVVELVFAALGMTSTAIVDLKHDVDPGDLARALTDSWTNAGRVHVSKLLPTDSLGSVTWSITFDTLAGSTLPLVQAAAVHMSPGATVAVTSRTKGSQEPPTTLVDLAGVADGSYVLDIQVDGDCNSVGNPRRDVFSTSQLFLHSTRAQIQAAVQLHPDVDVVVVSVVSATSYELSFVTNVYSAKACGVVVAPRYFQGAGRQACWDCVPGITSAGVTTTHMGSQSVHPTDAWRFVREVSSGTFRATAWLPIVSNPETVESALAAVVSDVDAGLTPRQDVHVTTVDCAEPTMACTWLVDYTGTVMTAEVSADATLKGVAILQDDIVQASPVPWTTASTIILGDDISTSAAAMVSSDHALTTLLSAWCQCDTVTATTTAARADEHAWVVRTAARQQLTVTSVSNTIRAAVTPVASVFEPAPVHHVALLVDPTPFESPSVLPHATIVCNAVGGTFSLACQADETPPLAFDTSMAELRDVLGASLSATMSTTYVAVSSGDPAAPVCSDPPHPVTIWFGVPGVQEWTVESPVQPAIHALTWTSAASTITVGVRFAFHGYVATTTLTLAADRSAATAAALKRQLEAMATVGVSVDVAAQPRSTDRGGASTPSNEYTWWITFTCLHGPVQSRLDVVDATTVTTREIQQSTRWNSQLTLTVRYDAVPAFGTFRIRVAGQSAAGTTQQVWFGAPAAHVQAALDELAPTIGLVRVERTPASVQSSQWTVVFLTNADPALQVTILWNDHPNPSLSACPDCIAPTSPYTDTNAPLASVTTDYVADRPFAAATIQVVDTTPPSAHVTIPVTSSAAALQSVLRTLEPTVVVTQTAATPQRTSWSITFPSSRAVFPSWSVVAAPQSRLEVIVRTVLAPARGYVGRPPRLTIQPALLRFPTTSDMVATVTASASPLDDAVARHIVQVCTKVMSIATYQRMTIDVADTALLHGSFMLTNTATGRSVLVSATATSAQAALVVVAGLQLHVATLVKSTTATRVQFDMVLHPSAGNVPALSLSFENVQGSAITGSSVVVVTPGNAIGGSLALVLNGNPQRPLPVDSSSATLEAALSPMVESVVVQPLGAKTACWRLEFAAPVDVDVVRESSRAVAGLTGIGADVAIQVVQAMPAFRLRQVSDRNAPSGGAVTPPLSFVGTTATRLERVLQATFATFANVVVGTHASTTSRTTGWYLSNVTALHLLQVVWDADASPWMSIVQFYTGNVSVTTSSMALPSMHYQPIALSDRFQVDSFVVQPLGGGQRRVQEIFVSAATAGHVVLHTKHPRPLQSPKRPARLSRWVEVVVLANATLHTTAARLPVPPTWRVRQAMLSVSGATINGNTSVSTVWTDVGVGHLNLAFDRTMLFPNAKVVWRRGQVDQVAVNRVAGTMRSVVVLSIVPTGAGPVTGHFQLTLRLKEASCTTPPMPYPVTGASLDAAFAEVQARCGSGTVPRAQIVTMTFPFPVALVRPTDGDMVWSTQSNQRTTALPIQVSAAALQSALRQATGSTTLVVTKTHVDAVTVQYQVEGAGGAFWFSMPVLRWLAGPDTVVATAASSAWQAAWALATASACTSQACTVQFLQDVPDSVAVASNDLVDHSPTALGGNGIFVRRPTIELDAPQLPPFQLFVNDALVSTTDAHWDASNLERRLAGVVDLSVDTLAPRAAHSTAWQITYTSASRLRFRVAPSSLYTLAIQPIETGENIAMAVLNLTVDDLPPWSVQWPLGRVAPRSDKPTAVPAPSVDAVWPRFNFAGALQNGSLLTVLPGQSVQVPLQLVDVGSATTAARTWQVVRMQLEALHGWLWWDIATRNHVQYMVGSKNGGRVLAIESTFGNLAQALSGLHYTSPASFYGMDLVTFVLSGLDAGNGLGLTIQLHVAVPLTLVPPTIVSLSSTLLAVEDTAVVLRGYQANFSSTTPSNCSTALVVKVSAQSGRVVTAHAVPDGGLPLELHSTEPQTPVSMTDAWYHPKANFSGMDTLSFHAIQTVACPAKNVSSEAFLDVSVFVEPVPDPLELIWPAAATVFTISTWSNGWHVLPPVKLTAVDADVAWIAPPLAVELSATALEGSVSFSKAKPTTSSVVCSVQDATTYLGGLVYAVPTIATTSGTLPVGMDRIIVSARKFGSNEPPVTVALSVSLPTAPAPACADFSDVEVDVLEDSIVELHPFVVRLCPNHTVVAAVKHGWLSLRTDTPWVKQVTLPSQRTDLQLLYQPAVDFFGQDALQLSCRHGPAVVSVSTLPLAVHPVNDPPAWIVAAEPVPVENATTSVCNWWSLRDVDASATTLYRVEIAIDDAVGRLVLPAFMPGVFVELDHGTKIVLQGSLGQLNALFASCTVSLVVAMPTTISTNGTIALCGEEVVDDTPNRHHDPQCASLRIAVMASTAPRSTGLVENVPSLEYTSEWVGVEDVPGPVVGLFFDASAATATTSMRFVATKGVVLVHSFHPCVQHLGAGWIAGDVLCLQTVLASTDVWYRPLPNANGHDDIVITYGLDREMRIPVFIAPVVDIPVWDGGPHVGIIAWHVSHHESSVSWTAGHRRSLQLGDDDAFFALTVRTAFGRIGFAFIPGLSYPRIEPLALDVVGRRAQLNQLVASLEYVAVARGVNDTMTVALANATTLAIQVVVDAAPLSLIAHPLDDAGSAAIMETESMALYRMVELVANGSPLTERRNVTVTTRFGLLSSSDSAGQRPMLEWRDVPDKLRQLVENLVYTATARSGQSHAYDDEVLVQLWHVSLSSVASHVRIPIRVTPFRVPVSVACPLEPQLVRENAPTSMATWFSIPGGPRPNQVTRVHITSSMSGTRLQLAFTPGLIVSSLSWMDEVWFQGPASAVSDALSRGLSVHTSQNDTVAVAVTAGDSSASCAVHVVVPDSNHPPTIHFSSQPTWHVSVADPDTTKSGITESVVLVSIKSTTASFQLTSTWPPTIVHSVPSPLSAGPDALTDVTFQVAWKDSNAVLAGLRCVAGYGGLDLFVDDLGHGVPAYEAKNVSQYVPCQFVRVPSQLVVVDAIPTKSNHVSNWSCTANRPCALPRVAIKSSSAAEIEHVTTSGLLSFVPEVQTIQTEISNPWNRIVDIVLGAPPLSPATQITLQVSWTQRRDDQVPTPTYSATVVCSAAAVASRFDEVTGAGPGRGVDESMQAKLESVLPMPVRVWRGPYATWKVELLRDNQGEVLWVVDITFVGATNGLVASVFTSQPPEIVTGSFSLAFAGASTPLLPATISALDMQAALESLQTIQFVSVVRTTTPDAAGGYTWTVTFLQSANGDEGSETSLPLLQVNATLLQPTPAALAGAGVDRTVGNQATVKIQRVQRGYGRPPALYHLNLTGTHVDMVFDVALVATSPLTSATFTLVWWQGKTSDWIQFNAVAMASQERMDRSLGGRESESLEAKLASVLPPSSTTSITRTGPDANNAFTWRVTVRGAPASLPLPTVGSSTCGTVCSVQITSIQQANAIGGSFVLKLGADATAPVAVSSPSLADHLTSALTALPVFVQLELKVIVRTSRRDLQAGCGVVVAFVQIDAASTPPLTVDASALTGKGATASLTTVDNFGMPAMVSWVVIDEGHTDLVLRQKHTGLNLVVEGTAFGVNGVLASLAFESVRWYGAVDITISLHDHDDARGTAVVLPMAVFQPPSSALSIELDGFTSVMEDASNVRLPLRLNASDDLALYTMIGISLTVSHGRLHTTAYAASPGIEMNVAAGVVSSVLDHIYYTPPRNFHGTEQLVAVLNNKTTRVFRWHVVPVNDAPIVHIDGSVEAPFTSAYFPVFEVHSPQDTVVHLPRISIEDVDDGSSLQLAPATTITLIVTATAGKLAVATLNGMRVVDESGTRLHVVGTALRLNAALSAVTCMPPTQFTGEIHISVWVQDSAGGATLEHVRHVTLHIAPVYALPRLNVGRAVYTAIEDTSLAVTDVAVADATPTARPTVGLVRRLYKSLVLQPDTDLGLLAKDDNEWRLKLVDSTADNPRWFCWFQNRLYFAATSLQYGRELFVSDVGSVTEVAADVNPGFASSSPRYLTSFQGKLYFQASGLDLSFTLVDRMPSESGPCVAGRRTSSVSPDIVFVVGQSNVWQPAKTYDCPAGYAWMTTAQAKAAFTDTGSATTSPSFVFWNQCGWSQYTYQGVSRKWFRFADSAATGAFKHAGRVDGHPVEYGKTTSEFAGIVCIRVVDGADAPRESVLWQFDGLVATKVDLVGGNGMALPPYTSPQFLTVLTSAPWLVFQATTTAFGIELYRTNGISTFVDDLNLGPRSSLPSNFTEFQNRLVFAATSESAGRELWASASTIQVSNVGWAYNVVGDIAPGPPSSNPHDLVVCNSLLFFTADNGVSGREVWKWDGVAAPTMVQDLWPGATGSSPMSLTCYNNKVYFAAIASAALGVELYATAGTTISLVHDIAVGAGSSSPSFLTVQSVMQSSAVRTRLVFCMTGPRSPFKPTQTCTWYQSDGTSAGTIPLWDATSSSFEMDPDSFQVGAAAPGTMVFPVVVPATPAPRTVAGGVNLTLDIAVSMGAVSIAPLTASPSSVRVAVQSPQHLALTGSVQALNVALRGLRFLAPLNFHSDASAVLSSPPSSVDDASSPLIALRLYLTSQGQSTSASAAIYVDARDDSPVWLVPNSVMDPVLRTLDNLSPRIASIAPFSIDQDASWTFPPLQLRAVDCMKHPSVDGSYVDDDDAGRQCTLDVELRVRHGELSGCGREAPAPTIHLVGTVPVLNQLLRHVTYRPSPQYVGPDDLTLTATLVASSTVVLPILVNAVNTVPFLAVRSRYFEVEEDRVLVLDGLTAVDSDVGEVLRVQLDVAYGTVALKFTSGVSAIPSSQGRHVEFSGGLQQVNMALANITYVSAQHWNTDVGDDYDHVTITVTDLKAASTSTTIDVRVWPTPDDIFISVPSAADGTAAGTPVSSIVAGTIVVNEDEVLHVANLAISCVDAMPSSVIAAALFVTHGTLAVDIVPGVLAEAAASARQVSLMGSYDRINQALATLTYQSHRNYVGSDVLHVSVHSVMASDDGWDVPSLPGQRLVRLEIVGVNDPPTWSFADQRSGLSSPGASPIAPTFRLALSKWQNGLHLDGVSFHDVDAGPSDLLDVTIDVKVGSVTLSTLASLPNVVVVDGTGIRDAYVVLRGTETSLNAALRGLVYFLDYDAYHATPFTDSATHRPQVVLTVDDLGNAGAVGGPNVVSTTLHIQVDSMANLPPVLVAVSPVLVAEEDVRQSLKGVVQISDPDMDRTFGALMELTVDVAHGHVVITSDLGIQKMVDGHRVVVRGALDHVQYALDSSYYIGAIDWFGHDAITLTANDLGATGGAHTTTVVVPVHVASVCDAPSWRVPMLNPTAAATHFLQVVEDHPLYVSLDDVVLAVYDPEFDRMGHTRRITLTLQATFGGLMLPSTKGLRVLSPPVVHPSLPPFFYSSVSVQGTVAALNLALQALVFKSARDWTSHALNAGVQYDVVKLQLQGEFCDSDTTLDDVMTLFVDVLAANDPPTITFLDKLWETSEDTPLTLGHLPVNDVDSNVLQVTVSCSNGWVSLSGPATLWRQAGNASLDATATIQGTVLDLQATTVVFTPAPTYSGSAFVQVNVSDLVAPTVSTTLDIRVLPVLTPMQVLVPSAVVQVNPSTSVRVPTVALPPVLLPAAPVYVPPTPSSLFKSELIQPDTKFGLWGVGENWQSTRVRSSGSSPTFFTAFQGRILFQATDATYGSELWQSDGQVTMRLSDLIPGQGSASPTHPMVFSSDSKVYFAADGLDLSWRPPAHLQDACQGVRLSSFHGRGSVAFVVGHSTTWQPNAVYECPPGYLWASTAQGMDLFRTAQGTDEMSAVRAPPFTYYNQCGWQGYTWGSQVRECFRFSDSKATGACKHAGKRESFRVELGNFSPQAFAGIVCVQQPAVARTAYGRELWSYDGTTFSRVGDLNPGPAGSNPAFMTEFQNTIVFQATDHDRGVELWVYDAASGAAALAVDIEAGNRSSFPKFFTVFQSTTVFFTAETAAFGAELWMFDGTVAALVADVCVGVCSSSPASLAALPSWLVFQASDGTHGAELWRTDGITTTLVMDIFPGPDGSTPTGMTVYNGRVYFSATDGTAGRELWVTDGTVTSMLVDLQPGFQGSAPSYFTVVSPGTRSSVAVPPMLVFMATKDGVASLWSIESISGAVPTRPPTLLVANVHVDVAAMGQMPQPAGFGIAGNTLYYPATANDQDSLWASKVQSAWMTTPSPWVSKRQSIFIQDVDKLGTDIQVELNCSQGLLTLADMTLVNFVRSSRRDSPRIVVQGPVVAVNAALRDVVYTAATNATGSDVIRITVWRVGAGESWMRPVSNTIAVAFVGDD</sequence>
<accession>A0A024UIC5</accession>
<evidence type="ECO:0000313" key="2">
    <source>
        <dbReference type="EMBL" id="ETW06201.1"/>
    </source>
</evidence>
<dbReference type="EMBL" id="KI913955">
    <property type="protein sequence ID" value="ETW06201.1"/>
    <property type="molecule type" value="Genomic_DNA"/>
</dbReference>
<evidence type="ECO:0008006" key="3">
    <source>
        <dbReference type="Google" id="ProtNLM"/>
    </source>
</evidence>
<reference evidence="2" key="1">
    <citation type="submission" date="2013-12" db="EMBL/GenBank/DDBJ databases">
        <title>The Genome Sequence of Aphanomyces invadans NJM9701.</title>
        <authorList>
            <consortium name="The Broad Institute Genomics Platform"/>
            <person name="Russ C."/>
            <person name="Tyler B."/>
            <person name="van West P."/>
            <person name="Dieguez-Uribeondo J."/>
            <person name="Young S.K."/>
            <person name="Zeng Q."/>
            <person name="Gargeya S."/>
            <person name="Fitzgerald M."/>
            <person name="Abouelleil A."/>
            <person name="Alvarado L."/>
            <person name="Chapman S.B."/>
            <person name="Gainer-Dewar J."/>
            <person name="Goldberg J."/>
            <person name="Griggs A."/>
            <person name="Gujja S."/>
            <person name="Hansen M."/>
            <person name="Howarth C."/>
            <person name="Imamovic A."/>
            <person name="Ireland A."/>
            <person name="Larimer J."/>
            <person name="McCowan C."/>
            <person name="Murphy C."/>
            <person name="Pearson M."/>
            <person name="Poon T.W."/>
            <person name="Priest M."/>
            <person name="Roberts A."/>
            <person name="Saif S."/>
            <person name="Shea T."/>
            <person name="Sykes S."/>
            <person name="Wortman J."/>
            <person name="Nusbaum C."/>
            <person name="Birren B."/>
        </authorList>
    </citation>
    <scope>NUCLEOTIDE SEQUENCE [LARGE SCALE GENOMIC DNA]</scope>
    <source>
        <strain evidence="2">NJM9701</strain>
    </source>
</reference>
<dbReference type="RefSeq" id="XP_008864276.1">
    <property type="nucleotide sequence ID" value="XM_008866054.1"/>
</dbReference>
<evidence type="ECO:0000256" key="1">
    <source>
        <dbReference type="SAM" id="SignalP"/>
    </source>
</evidence>
<name>A0A024UIC5_9STRA</name>
<dbReference type="VEuPathDB" id="FungiDB:H310_02520"/>
<proteinExistence type="predicted"/>
<gene>
    <name evidence="2" type="ORF">H310_02520</name>
</gene>
<dbReference type="eggNOG" id="ENOG502QR77">
    <property type="taxonomic scope" value="Eukaryota"/>
</dbReference>
<protein>
    <recommendedName>
        <fullName evidence="3">EGF-like domain-containing protein</fullName>
    </recommendedName>
</protein>
<dbReference type="OrthoDB" id="191057at2759"/>
<keyword evidence="1" id="KW-0732">Signal</keyword>
<organism evidence="2">
    <name type="scientific">Aphanomyces invadans</name>
    <dbReference type="NCBI Taxonomy" id="157072"/>
    <lineage>
        <taxon>Eukaryota</taxon>
        <taxon>Sar</taxon>
        <taxon>Stramenopiles</taxon>
        <taxon>Oomycota</taxon>
        <taxon>Saprolegniomycetes</taxon>
        <taxon>Saprolegniales</taxon>
        <taxon>Verrucalvaceae</taxon>
        <taxon>Aphanomyces</taxon>
    </lineage>
</organism>